<organism evidence="7 8">
    <name type="scientific">Neolamprologus brichardi</name>
    <name type="common">Fairy cichlid</name>
    <name type="synonym">Lamprologus brichardi</name>
    <dbReference type="NCBI Taxonomy" id="32507"/>
    <lineage>
        <taxon>Eukaryota</taxon>
        <taxon>Metazoa</taxon>
        <taxon>Chordata</taxon>
        <taxon>Craniata</taxon>
        <taxon>Vertebrata</taxon>
        <taxon>Euteleostomi</taxon>
        <taxon>Actinopterygii</taxon>
        <taxon>Neopterygii</taxon>
        <taxon>Teleostei</taxon>
        <taxon>Neoteleostei</taxon>
        <taxon>Acanthomorphata</taxon>
        <taxon>Ovalentaria</taxon>
        <taxon>Cichlomorphae</taxon>
        <taxon>Cichliformes</taxon>
        <taxon>Cichlidae</taxon>
        <taxon>African cichlids</taxon>
        <taxon>Pseudocrenilabrinae</taxon>
        <taxon>Lamprologini</taxon>
        <taxon>Neolamprologus</taxon>
    </lineage>
</organism>
<keyword evidence="2 4" id="KW-0342">GTP-binding</keyword>
<dbReference type="Gene3D" id="1.10.400.10">
    <property type="entry name" value="GI Alpha 1, domain 2-like"/>
    <property type="match status" value="1"/>
</dbReference>
<sequence length="126" mass="14614">AVIFTVCYEREEREGADGRGLKKKRKKKTQQRKKRETEEGLCYPHCNYDPLSLCSGTGESGKSTFIKQMRIIHGAGYSDEDKRGFIRLVYQNIFTSMQSMIRATETLKIPYKYEDNRVRAIVVFSC</sequence>
<dbReference type="GO" id="GO:0005737">
    <property type="term" value="C:cytoplasm"/>
    <property type="evidence" value="ECO:0007669"/>
    <property type="project" value="TreeGrafter"/>
</dbReference>
<feature type="binding site" evidence="4">
    <location>
        <begin position="59"/>
        <end position="64"/>
    </location>
    <ligand>
        <name>GTP</name>
        <dbReference type="ChEBI" id="CHEBI:37565"/>
    </ligand>
</feature>
<evidence type="ECO:0000256" key="5">
    <source>
        <dbReference type="PIRSR" id="PIRSR601019-2"/>
    </source>
</evidence>
<dbReference type="STRING" id="32507.ENSNBRP00000028322"/>
<name>A0A3Q4IBQ7_NEOBR</name>
<dbReference type="PANTHER" id="PTHR10218">
    <property type="entry name" value="GTP-BINDING PROTEIN ALPHA SUBUNIT"/>
    <property type="match status" value="1"/>
</dbReference>
<evidence type="ECO:0000313" key="7">
    <source>
        <dbReference type="Ensembl" id="ENSNBRP00000028322.1"/>
    </source>
</evidence>
<dbReference type="PANTHER" id="PTHR10218:SF368">
    <property type="entry name" value="GUANINE NUCLEOTIDE-BINDING PROTEIN (G PROTEIN), ALPHA 11A (GQ CLASS)-RELATED"/>
    <property type="match status" value="1"/>
</dbReference>
<keyword evidence="1 4" id="KW-0547">Nucleotide-binding</keyword>
<feature type="compositionally biased region" description="Basic residues" evidence="6">
    <location>
        <begin position="21"/>
        <end position="34"/>
    </location>
</feature>
<dbReference type="GO" id="GO:0046872">
    <property type="term" value="F:metal ion binding"/>
    <property type="evidence" value="ECO:0007669"/>
    <property type="project" value="UniProtKB-KW"/>
</dbReference>
<keyword evidence="5" id="KW-0479">Metal-binding</keyword>
<dbReference type="GO" id="GO:0007188">
    <property type="term" value="P:adenylate cyclase-modulating G protein-coupled receptor signaling pathway"/>
    <property type="evidence" value="ECO:0007669"/>
    <property type="project" value="TreeGrafter"/>
</dbReference>
<evidence type="ECO:0000256" key="2">
    <source>
        <dbReference type="ARBA" id="ARBA00023134"/>
    </source>
</evidence>
<keyword evidence="3" id="KW-0807">Transducer</keyword>
<dbReference type="GO" id="GO:0001664">
    <property type="term" value="F:G protein-coupled receptor binding"/>
    <property type="evidence" value="ECO:0007669"/>
    <property type="project" value="TreeGrafter"/>
</dbReference>
<dbReference type="GO" id="GO:0005834">
    <property type="term" value="C:heterotrimeric G-protein complex"/>
    <property type="evidence" value="ECO:0007669"/>
    <property type="project" value="TreeGrafter"/>
</dbReference>
<dbReference type="GO" id="GO:0005096">
    <property type="term" value="F:GTPase activator activity"/>
    <property type="evidence" value="ECO:0007669"/>
    <property type="project" value="TreeGrafter"/>
</dbReference>
<dbReference type="Gene3D" id="3.40.50.300">
    <property type="entry name" value="P-loop containing nucleotide triphosphate hydrolases"/>
    <property type="match status" value="1"/>
</dbReference>
<evidence type="ECO:0000256" key="6">
    <source>
        <dbReference type="SAM" id="MobiDB-lite"/>
    </source>
</evidence>
<keyword evidence="8" id="KW-1185">Reference proteome</keyword>
<keyword evidence="5" id="KW-0460">Magnesium</keyword>
<accession>A0A3Q4IBQ7</accession>
<dbReference type="GO" id="GO:0031683">
    <property type="term" value="F:G-protein beta/gamma-subunit complex binding"/>
    <property type="evidence" value="ECO:0007669"/>
    <property type="project" value="InterPro"/>
</dbReference>
<evidence type="ECO:0000256" key="1">
    <source>
        <dbReference type="ARBA" id="ARBA00022741"/>
    </source>
</evidence>
<dbReference type="GO" id="GO:0003924">
    <property type="term" value="F:GTPase activity"/>
    <property type="evidence" value="ECO:0007669"/>
    <property type="project" value="InterPro"/>
</dbReference>
<dbReference type="Ensembl" id="ENSNBRT00000029064.1">
    <property type="protein sequence ID" value="ENSNBRP00000028322.1"/>
    <property type="gene ID" value="ENSNBRG00000021590.1"/>
</dbReference>
<dbReference type="Bgee" id="ENSNBRG00000021590">
    <property type="expression patterns" value="Expressed in brain"/>
</dbReference>
<dbReference type="InterPro" id="IPR027417">
    <property type="entry name" value="P-loop_NTPase"/>
</dbReference>
<dbReference type="GeneTree" id="ENSGT00940000162569"/>
<dbReference type="Proteomes" id="UP000261580">
    <property type="component" value="Unassembled WGS sequence"/>
</dbReference>
<evidence type="ECO:0000313" key="8">
    <source>
        <dbReference type="Proteomes" id="UP000261580"/>
    </source>
</evidence>
<reference evidence="7" key="1">
    <citation type="submission" date="2025-08" db="UniProtKB">
        <authorList>
            <consortium name="Ensembl"/>
        </authorList>
    </citation>
    <scope>IDENTIFICATION</scope>
</reference>
<proteinExistence type="predicted"/>
<feature type="binding site" evidence="5">
    <location>
        <position position="63"/>
    </location>
    <ligand>
        <name>Mg(2+)</name>
        <dbReference type="ChEBI" id="CHEBI:18420"/>
    </ligand>
</feature>
<evidence type="ECO:0000256" key="3">
    <source>
        <dbReference type="ARBA" id="ARBA00023224"/>
    </source>
</evidence>
<dbReference type="Pfam" id="PF00503">
    <property type="entry name" value="G-alpha"/>
    <property type="match status" value="1"/>
</dbReference>
<dbReference type="InterPro" id="IPR011025">
    <property type="entry name" value="GproteinA_insert"/>
</dbReference>
<protein>
    <submittedName>
        <fullName evidence="7">Uncharacterized protein</fullName>
    </submittedName>
</protein>
<dbReference type="GO" id="GO:0005525">
    <property type="term" value="F:GTP binding"/>
    <property type="evidence" value="ECO:0007669"/>
    <property type="project" value="UniProtKB-KW"/>
</dbReference>
<dbReference type="InterPro" id="IPR001019">
    <property type="entry name" value="Gprotein_alpha_su"/>
</dbReference>
<evidence type="ECO:0000256" key="4">
    <source>
        <dbReference type="PIRSR" id="PIRSR601019-1"/>
    </source>
</evidence>
<reference evidence="7" key="2">
    <citation type="submission" date="2025-09" db="UniProtKB">
        <authorList>
            <consortium name="Ensembl"/>
        </authorList>
    </citation>
    <scope>IDENTIFICATION</scope>
</reference>
<feature type="region of interest" description="Disordered" evidence="6">
    <location>
        <begin position="16"/>
        <end position="37"/>
    </location>
</feature>
<dbReference type="SUPFAM" id="SSF47895">
    <property type="entry name" value="Transducin (alpha subunit), insertion domain"/>
    <property type="match status" value="1"/>
</dbReference>
<dbReference type="AlphaFoldDB" id="A0A3Q4IBQ7"/>
<dbReference type="PROSITE" id="PS51882">
    <property type="entry name" value="G_ALPHA"/>
    <property type="match status" value="1"/>
</dbReference>